<dbReference type="InParanoid" id="E3NVF5"/>
<evidence type="ECO:0000313" key="2">
    <source>
        <dbReference type="Proteomes" id="UP000008281"/>
    </source>
</evidence>
<keyword evidence="2" id="KW-1185">Reference proteome</keyword>
<evidence type="ECO:0000313" key="1">
    <source>
        <dbReference type="EMBL" id="EFO98290.1"/>
    </source>
</evidence>
<organism evidence="2">
    <name type="scientific">Caenorhabditis remanei</name>
    <name type="common">Caenorhabditis vulgaris</name>
    <dbReference type="NCBI Taxonomy" id="31234"/>
    <lineage>
        <taxon>Eukaryota</taxon>
        <taxon>Metazoa</taxon>
        <taxon>Ecdysozoa</taxon>
        <taxon>Nematoda</taxon>
        <taxon>Chromadorea</taxon>
        <taxon>Rhabditida</taxon>
        <taxon>Rhabditina</taxon>
        <taxon>Rhabditomorpha</taxon>
        <taxon>Rhabditoidea</taxon>
        <taxon>Rhabditidae</taxon>
        <taxon>Peloderinae</taxon>
        <taxon>Caenorhabditis</taxon>
    </lineage>
</organism>
<proteinExistence type="predicted"/>
<protein>
    <submittedName>
        <fullName evidence="1">Uncharacterized protein</fullName>
    </submittedName>
</protein>
<dbReference type="Proteomes" id="UP000008281">
    <property type="component" value="Unassembled WGS sequence"/>
</dbReference>
<dbReference type="eggNOG" id="KOG0027">
    <property type="taxonomic scope" value="Eukaryota"/>
</dbReference>
<name>E3NVF5_CAERE</name>
<accession>E3NVF5</accession>
<dbReference type="AlphaFoldDB" id="E3NVF5"/>
<gene>
    <name evidence="1" type="ORF">CRE_26030</name>
</gene>
<dbReference type="STRING" id="31234.E3NVF5"/>
<sequence>MSNIFVSDRKIELSAKCFRVASTKGHKSQHPTVPETIKFNITHGFPKIPKSFWLSFEATMSRNTRVIMSVMRTRTLQEVFEESKLVISQLTEEEIYEFKEAFQLFDKVRMILKF</sequence>
<dbReference type="HOGENOM" id="CLU_2123360_0_0_1"/>
<reference evidence="1" key="1">
    <citation type="submission" date="2007-07" db="EMBL/GenBank/DDBJ databases">
        <title>PCAP assembly of the Caenorhabditis remanei genome.</title>
        <authorList>
            <consortium name="The Caenorhabditis remanei Sequencing Consortium"/>
            <person name="Wilson R.K."/>
        </authorList>
    </citation>
    <scope>NUCLEOTIDE SEQUENCE [LARGE SCALE GENOMIC DNA]</scope>
    <source>
        <strain evidence="1">PB4641</strain>
    </source>
</reference>
<dbReference type="EMBL" id="DS270951">
    <property type="protein sequence ID" value="EFO98290.1"/>
    <property type="molecule type" value="Genomic_DNA"/>
</dbReference>